<evidence type="ECO:0000313" key="3">
    <source>
        <dbReference type="Proteomes" id="UP001165063"/>
    </source>
</evidence>
<dbReference type="Proteomes" id="UP001165063">
    <property type="component" value="Unassembled WGS sequence"/>
</dbReference>
<proteinExistence type="predicted"/>
<protein>
    <submittedName>
        <fullName evidence="2">Unnamed protein product</fullName>
    </submittedName>
</protein>
<dbReference type="EMBL" id="BSXU01002281">
    <property type="protein sequence ID" value="GMG36075.1"/>
    <property type="molecule type" value="Genomic_DNA"/>
</dbReference>
<evidence type="ECO:0000313" key="2">
    <source>
        <dbReference type="EMBL" id="GMG36075.1"/>
    </source>
</evidence>
<reference evidence="2" key="1">
    <citation type="submission" date="2023-04" db="EMBL/GenBank/DDBJ databases">
        <title>Ambrosiozyma monospora NBRC 1965.</title>
        <authorList>
            <person name="Ichikawa N."/>
            <person name="Sato H."/>
            <person name="Tonouchi N."/>
        </authorList>
    </citation>
    <scope>NUCLEOTIDE SEQUENCE</scope>
    <source>
        <strain evidence="2">NBRC 1965</strain>
    </source>
</reference>
<evidence type="ECO:0000256" key="1">
    <source>
        <dbReference type="SAM" id="MobiDB-lite"/>
    </source>
</evidence>
<accession>A0A9W6YXW3</accession>
<gene>
    <name evidence="2" type="ORF">Amon01_000462000</name>
</gene>
<dbReference type="AlphaFoldDB" id="A0A9W6YXW3"/>
<comment type="caution">
    <text evidence="2">The sequence shown here is derived from an EMBL/GenBank/DDBJ whole genome shotgun (WGS) entry which is preliminary data.</text>
</comment>
<keyword evidence="3" id="KW-1185">Reference proteome</keyword>
<organism evidence="2 3">
    <name type="scientific">Ambrosiozyma monospora</name>
    <name type="common">Yeast</name>
    <name type="synonym">Endomycopsis monosporus</name>
    <dbReference type="NCBI Taxonomy" id="43982"/>
    <lineage>
        <taxon>Eukaryota</taxon>
        <taxon>Fungi</taxon>
        <taxon>Dikarya</taxon>
        <taxon>Ascomycota</taxon>
        <taxon>Saccharomycotina</taxon>
        <taxon>Pichiomycetes</taxon>
        <taxon>Pichiales</taxon>
        <taxon>Pichiaceae</taxon>
        <taxon>Ambrosiozyma</taxon>
    </lineage>
</organism>
<name>A0A9W6YXW3_AMBMO</name>
<sequence>MKQYAVKSNDAKELLNELEFLWDQVKDLPTRSTGVVGKTISRSESPAISLYRLASHGGSNSNLIRPASRGVSNSNVYGNSNNNNNSLGNVAVENQQRINDSYMKTRSLSGNALGFNGTHHDTDTNAPMPGPRSTSTTGKNIQFLKWQNDINLTLSKLSQELNSMNKALSCTSSSSSDIFSHSAMFRSTSTPTESGAFGAGSENRGFSSSSSSSPSSNKNWILRALIRIKRLIIFIVVKLIKGIKMVLKQAVINSIIILILVGIAKKLKLFDGLLSAAGQSAFNQISQSGSIGYNQDQQDGSALIHHSHYFGHFGHFGLLSWGEHLVHNVKLSISQMVWVLSSLFYGSSNVKGRIE</sequence>
<feature type="compositionally biased region" description="Low complexity" evidence="1">
    <location>
        <begin position="207"/>
        <end position="217"/>
    </location>
</feature>
<feature type="region of interest" description="Disordered" evidence="1">
    <location>
        <begin position="117"/>
        <end position="138"/>
    </location>
</feature>
<feature type="region of interest" description="Disordered" evidence="1">
    <location>
        <begin position="190"/>
        <end position="217"/>
    </location>
</feature>